<dbReference type="eggNOG" id="COG1191">
    <property type="taxonomic scope" value="Bacteria"/>
</dbReference>
<sequence length="152" mass="17957">MTFDEVKQWLNRAYKIDELIQLDKKKIQEWNELATSIGSFSNSEKVQSSINTETTFVNKLFKKDEAIEKYNQRIIERYNIKEEIDEVINSIDDNEIVIVLSYRYLEFLSFRKIATLIYSNKSTVQRLHEKGIREVEKILGQRGTLTCDNIVL</sequence>
<dbReference type="GeneID" id="96999181"/>
<dbReference type="OrthoDB" id="1701968at2"/>
<accession>H3NPE0</accession>
<gene>
    <name evidence="1" type="ORF">HMPREF9709_01201</name>
</gene>
<dbReference type="AlphaFoldDB" id="H3NPE0"/>
<comment type="caution">
    <text evidence="1">The sequence shown here is derived from an EMBL/GenBank/DDBJ whole genome shotgun (WGS) entry which is preliminary data.</text>
</comment>
<dbReference type="STRING" id="883114.HMPREF9709_01201"/>
<dbReference type="HOGENOM" id="CLU_144718_1_0_9"/>
<dbReference type="EMBL" id="AGEI01000023">
    <property type="protein sequence ID" value="EHR33453.1"/>
    <property type="molecule type" value="Genomic_DNA"/>
</dbReference>
<evidence type="ECO:0000313" key="1">
    <source>
        <dbReference type="EMBL" id="EHR33453.1"/>
    </source>
</evidence>
<dbReference type="Gene3D" id="1.20.140.160">
    <property type="match status" value="1"/>
</dbReference>
<name>H3NPE0_9FIRM</name>
<proteinExistence type="predicted"/>
<organism evidence="1 2">
    <name type="scientific">Helcococcus kunzii ATCC 51366</name>
    <dbReference type="NCBI Taxonomy" id="883114"/>
    <lineage>
        <taxon>Bacteria</taxon>
        <taxon>Bacillati</taxon>
        <taxon>Bacillota</taxon>
        <taxon>Tissierellia</taxon>
        <taxon>Tissierellales</taxon>
        <taxon>Peptoniphilaceae</taxon>
        <taxon>Helcococcus</taxon>
    </lineage>
</organism>
<protein>
    <recommendedName>
        <fullName evidence="3">RNA polymerase sigma-70 region 4 domain-containing protein</fullName>
    </recommendedName>
</protein>
<keyword evidence="2" id="KW-1185">Reference proteome</keyword>
<evidence type="ECO:0000313" key="2">
    <source>
        <dbReference type="Proteomes" id="UP000004191"/>
    </source>
</evidence>
<evidence type="ECO:0008006" key="3">
    <source>
        <dbReference type="Google" id="ProtNLM"/>
    </source>
</evidence>
<dbReference type="Proteomes" id="UP000004191">
    <property type="component" value="Unassembled WGS sequence"/>
</dbReference>
<dbReference type="RefSeq" id="WP_005398716.1">
    <property type="nucleotide sequence ID" value="NZ_JH601088.1"/>
</dbReference>
<reference evidence="1 2" key="1">
    <citation type="submission" date="2012-01" db="EMBL/GenBank/DDBJ databases">
        <title>The Genome Sequence of Helcococcus kunzii ATCC 51366.</title>
        <authorList>
            <consortium name="The Broad Institute Genome Sequencing Platform"/>
            <person name="Earl A."/>
            <person name="Ward D."/>
            <person name="Feldgarden M."/>
            <person name="Gevers D."/>
            <person name="Huys G."/>
            <person name="Young S.K."/>
            <person name="Zeng Q."/>
            <person name="Gargeya S."/>
            <person name="Fitzgerald M."/>
            <person name="Haas B."/>
            <person name="Abouelleil A."/>
            <person name="Alvarado L."/>
            <person name="Arachchi H.M."/>
            <person name="Berlin A."/>
            <person name="Chapman S.B."/>
            <person name="Gearin G."/>
            <person name="Goldberg J."/>
            <person name="Griggs A."/>
            <person name="Gujja S."/>
            <person name="Hansen M."/>
            <person name="Heiman D."/>
            <person name="Howarth C."/>
            <person name="Larimer J."/>
            <person name="Lui A."/>
            <person name="MacDonald P.J.P."/>
            <person name="McCowen C."/>
            <person name="Montmayeur A."/>
            <person name="Murphy C."/>
            <person name="Neiman D."/>
            <person name="Pearson M."/>
            <person name="Priest M."/>
            <person name="Roberts A."/>
            <person name="Saif S."/>
            <person name="Shea T."/>
            <person name="Sisk P."/>
            <person name="Stolte C."/>
            <person name="Sykes S."/>
            <person name="Wortman J."/>
            <person name="Nusbaum C."/>
            <person name="Birren B."/>
        </authorList>
    </citation>
    <scope>NUCLEOTIDE SEQUENCE [LARGE SCALE GENOMIC DNA]</scope>
    <source>
        <strain evidence="1 2">ATCC 51366</strain>
    </source>
</reference>